<dbReference type="Proteomes" id="UP000289954">
    <property type="component" value="Unassembled WGS sequence"/>
</dbReference>
<dbReference type="AlphaFoldDB" id="A0A402DRU5"/>
<dbReference type="OrthoDB" id="21421at2"/>
<evidence type="ECO:0000256" key="1">
    <source>
        <dbReference type="HAMAP-Rule" id="MF_00612"/>
    </source>
</evidence>
<dbReference type="InterPro" id="IPR023006">
    <property type="entry name" value="YchJ-like"/>
</dbReference>
<reference evidence="3 4" key="1">
    <citation type="submission" date="2019-01" db="EMBL/GenBank/DDBJ databases">
        <title>Draft genome sequence of Cellulomonas takizawaensis strain TKZ-21.</title>
        <authorList>
            <person name="Yamamura H."/>
            <person name="Hayashi T."/>
            <person name="Hamada M."/>
            <person name="Serisawa Y."/>
            <person name="Matsuyama K."/>
            <person name="Nakagawa Y."/>
            <person name="Otoguro M."/>
            <person name="Yanagida F."/>
            <person name="Hayakawa M."/>
        </authorList>
    </citation>
    <scope>NUCLEOTIDE SEQUENCE [LARGE SCALE GENOMIC DNA]</scope>
    <source>
        <strain evidence="3 4">NBRC12680</strain>
    </source>
</reference>
<evidence type="ECO:0000259" key="2">
    <source>
        <dbReference type="Pfam" id="PF17775"/>
    </source>
</evidence>
<dbReference type="InterPro" id="IPR032710">
    <property type="entry name" value="NTF2-like_dom_sf"/>
</dbReference>
<feature type="domain" description="YchJ-like middle NTF2-like" evidence="2">
    <location>
        <begin position="37"/>
        <end position="131"/>
    </location>
</feature>
<dbReference type="SUPFAM" id="SSF103642">
    <property type="entry name" value="Sec-C motif"/>
    <property type="match status" value="1"/>
</dbReference>
<dbReference type="Pfam" id="PF17775">
    <property type="entry name" value="YchJ_M-like"/>
    <property type="match status" value="1"/>
</dbReference>
<evidence type="ECO:0000313" key="3">
    <source>
        <dbReference type="EMBL" id="GCE76828.1"/>
    </source>
</evidence>
<accession>A0A402DRU5</accession>
<dbReference type="RefSeq" id="WP_130781434.1">
    <property type="nucleotide sequence ID" value="NZ_BIMR01000138.1"/>
</dbReference>
<name>A0A402DRU5_9CELL</name>
<proteinExistence type="inferred from homology"/>
<organism evidence="3 4">
    <name type="scientific">Cellulomonas biazotea</name>
    <dbReference type="NCBI Taxonomy" id="1709"/>
    <lineage>
        <taxon>Bacteria</taxon>
        <taxon>Bacillati</taxon>
        <taxon>Actinomycetota</taxon>
        <taxon>Actinomycetes</taxon>
        <taxon>Micrococcales</taxon>
        <taxon>Cellulomonadaceae</taxon>
        <taxon>Cellulomonas</taxon>
    </lineage>
</organism>
<comment type="caution">
    <text evidence="3">The sequence shown here is derived from an EMBL/GenBank/DDBJ whole genome shotgun (WGS) entry which is preliminary data.</text>
</comment>
<sequence>MDPTTALPDDARCPCGSGETFGGCCGPLLAGRSAAPTAQALMRSRYTAFALGDAGYLRSTWHASTRPVSLDLDDDVVWRRLDVLDVRAGGPFDDAGTVEFVARYRSGDARGALRETSRFVREGGRWFYVDGDVGP</sequence>
<dbReference type="HAMAP" id="MF_00612">
    <property type="entry name" value="UPF0225"/>
    <property type="match status" value="1"/>
</dbReference>
<dbReference type="EMBL" id="BIMR01000138">
    <property type="protein sequence ID" value="GCE76828.1"/>
    <property type="molecule type" value="Genomic_DNA"/>
</dbReference>
<dbReference type="Gene3D" id="3.10.450.50">
    <property type="match status" value="1"/>
</dbReference>
<evidence type="ECO:0000313" key="4">
    <source>
        <dbReference type="Proteomes" id="UP000289954"/>
    </source>
</evidence>
<dbReference type="InterPro" id="IPR048469">
    <property type="entry name" value="YchJ-like_M"/>
</dbReference>
<dbReference type="SUPFAM" id="SSF54427">
    <property type="entry name" value="NTF2-like"/>
    <property type="match status" value="1"/>
</dbReference>
<keyword evidence="4" id="KW-1185">Reference proteome</keyword>
<protein>
    <recommendedName>
        <fullName evidence="1">UPF0225 protein CBZ_18840</fullName>
    </recommendedName>
</protein>
<gene>
    <name evidence="3" type="ORF">CBZ_18840</name>
</gene>
<comment type="similarity">
    <text evidence="1">Belongs to the UPF0225 family.</text>
</comment>